<dbReference type="EMBL" id="QPJD01000007">
    <property type="protein sequence ID" value="RCW48005.1"/>
    <property type="molecule type" value="Genomic_DNA"/>
</dbReference>
<dbReference type="SUPFAM" id="SSF55785">
    <property type="entry name" value="PYP-like sensor domain (PAS domain)"/>
    <property type="match status" value="1"/>
</dbReference>
<dbReference type="RefSeq" id="WP_114380400.1">
    <property type="nucleotide sequence ID" value="NZ_QPJD01000007.1"/>
</dbReference>
<accession>A0A368W2F8</accession>
<gene>
    <name evidence="11" type="ORF">DFP97_107207</name>
</gene>
<dbReference type="InterPro" id="IPR003594">
    <property type="entry name" value="HATPase_dom"/>
</dbReference>
<dbReference type="GO" id="GO:0000155">
    <property type="term" value="F:phosphorelay sensor kinase activity"/>
    <property type="evidence" value="ECO:0007669"/>
    <property type="project" value="InterPro"/>
</dbReference>
<name>A0A368W2F8_9BACL</name>
<dbReference type="PROSITE" id="PS50113">
    <property type="entry name" value="PAC"/>
    <property type="match status" value="1"/>
</dbReference>
<evidence type="ECO:0000256" key="5">
    <source>
        <dbReference type="ARBA" id="ARBA00022741"/>
    </source>
</evidence>
<protein>
    <recommendedName>
        <fullName evidence="2">histidine kinase</fullName>
        <ecNumber evidence="2">2.7.13.3</ecNumber>
    </recommendedName>
</protein>
<evidence type="ECO:0000259" key="10">
    <source>
        <dbReference type="PROSITE" id="PS50113"/>
    </source>
</evidence>
<organism evidence="11 12">
    <name type="scientific">Paenibacillus prosopidis</name>
    <dbReference type="NCBI Taxonomy" id="630520"/>
    <lineage>
        <taxon>Bacteria</taxon>
        <taxon>Bacillati</taxon>
        <taxon>Bacillota</taxon>
        <taxon>Bacilli</taxon>
        <taxon>Bacillales</taxon>
        <taxon>Paenibacillaceae</taxon>
        <taxon>Paenibacillus</taxon>
    </lineage>
</organism>
<dbReference type="Gene3D" id="1.10.287.130">
    <property type="match status" value="1"/>
</dbReference>
<keyword evidence="6 11" id="KW-0418">Kinase</keyword>
<keyword evidence="12" id="KW-1185">Reference proteome</keyword>
<feature type="domain" description="PAC" evidence="10">
    <location>
        <begin position="262"/>
        <end position="313"/>
    </location>
</feature>
<dbReference type="InterPro" id="IPR005467">
    <property type="entry name" value="His_kinase_dom"/>
</dbReference>
<keyword evidence="3" id="KW-0597">Phosphoprotein</keyword>
<dbReference type="AlphaFoldDB" id="A0A368W2F8"/>
<dbReference type="SUPFAM" id="SSF55874">
    <property type="entry name" value="ATPase domain of HSP90 chaperone/DNA topoisomerase II/histidine kinase"/>
    <property type="match status" value="1"/>
</dbReference>
<evidence type="ECO:0000256" key="2">
    <source>
        <dbReference type="ARBA" id="ARBA00012438"/>
    </source>
</evidence>
<dbReference type="Pfam" id="PF02518">
    <property type="entry name" value="HATPase_c"/>
    <property type="match status" value="1"/>
</dbReference>
<dbReference type="InterPro" id="IPR000700">
    <property type="entry name" value="PAS-assoc_C"/>
</dbReference>
<dbReference type="Gene3D" id="3.30.565.10">
    <property type="entry name" value="Histidine kinase-like ATPase, C-terminal domain"/>
    <property type="match status" value="1"/>
</dbReference>
<evidence type="ECO:0000256" key="3">
    <source>
        <dbReference type="ARBA" id="ARBA00022553"/>
    </source>
</evidence>
<evidence type="ECO:0000256" key="4">
    <source>
        <dbReference type="ARBA" id="ARBA00022679"/>
    </source>
</evidence>
<dbReference type="Gene3D" id="3.30.450.20">
    <property type="entry name" value="PAS domain"/>
    <property type="match status" value="1"/>
</dbReference>
<evidence type="ECO:0000313" key="11">
    <source>
        <dbReference type="EMBL" id="RCW48005.1"/>
    </source>
</evidence>
<dbReference type="InterPro" id="IPR029016">
    <property type="entry name" value="GAF-like_dom_sf"/>
</dbReference>
<keyword evidence="5" id="KW-0547">Nucleotide-binding</keyword>
<dbReference type="InterPro" id="IPR004358">
    <property type="entry name" value="Sig_transdc_His_kin-like_C"/>
</dbReference>
<dbReference type="GO" id="GO:0005524">
    <property type="term" value="F:ATP binding"/>
    <property type="evidence" value="ECO:0007669"/>
    <property type="project" value="UniProtKB-KW"/>
</dbReference>
<keyword evidence="7" id="KW-0067">ATP-binding</keyword>
<dbReference type="PANTHER" id="PTHR43065:SF34">
    <property type="entry name" value="SPORULATION KINASE A"/>
    <property type="match status" value="1"/>
</dbReference>
<dbReference type="Proteomes" id="UP000252415">
    <property type="component" value="Unassembled WGS sequence"/>
</dbReference>
<dbReference type="OrthoDB" id="9784397at2"/>
<dbReference type="InterPro" id="IPR036097">
    <property type="entry name" value="HisK_dim/P_sf"/>
</dbReference>
<dbReference type="Gene3D" id="3.30.450.40">
    <property type="match status" value="1"/>
</dbReference>
<dbReference type="InterPro" id="IPR035965">
    <property type="entry name" value="PAS-like_dom_sf"/>
</dbReference>
<dbReference type="SMART" id="SM00387">
    <property type="entry name" value="HATPase_c"/>
    <property type="match status" value="1"/>
</dbReference>
<dbReference type="CDD" id="cd00082">
    <property type="entry name" value="HisKA"/>
    <property type="match status" value="1"/>
</dbReference>
<dbReference type="PROSITE" id="PS50109">
    <property type="entry name" value="HIS_KIN"/>
    <property type="match status" value="1"/>
</dbReference>
<proteinExistence type="predicted"/>
<dbReference type="PRINTS" id="PR00344">
    <property type="entry name" value="BCTRLSENSOR"/>
</dbReference>
<keyword evidence="8" id="KW-0902">Two-component regulatory system</keyword>
<dbReference type="PANTHER" id="PTHR43065">
    <property type="entry name" value="SENSOR HISTIDINE KINASE"/>
    <property type="match status" value="1"/>
</dbReference>
<dbReference type="EC" id="2.7.13.3" evidence="2"/>
<dbReference type="SMART" id="SM00388">
    <property type="entry name" value="HisKA"/>
    <property type="match status" value="1"/>
</dbReference>
<keyword evidence="4" id="KW-0808">Transferase</keyword>
<reference evidence="11 12" key="1">
    <citation type="submission" date="2018-07" db="EMBL/GenBank/DDBJ databases">
        <title>Genomic Encyclopedia of Type Strains, Phase III (KMG-III): the genomes of soil and plant-associated and newly described type strains.</title>
        <authorList>
            <person name="Whitman W."/>
        </authorList>
    </citation>
    <scope>NUCLEOTIDE SEQUENCE [LARGE SCALE GENOMIC DNA]</scope>
    <source>
        <strain evidence="11 12">CECT 7506</strain>
    </source>
</reference>
<comment type="caution">
    <text evidence="11">The sequence shown here is derived from an EMBL/GenBank/DDBJ whole genome shotgun (WGS) entry which is preliminary data.</text>
</comment>
<comment type="catalytic activity">
    <reaction evidence="1">
        <text>ATP + protein L-histidine = ADP + protein N-phospho-L-histidine.</text>
        <dbReference type="EC" id="2.7.13.3"/>
    </reaction>
</comment>
<feature type="domain" description="Histidine kinase" evidence="9">
    <location>
        <begin position="326"/>
        <end position="526"/>
    </location>
</feature>
<evidence type="ECO:0000259" key="9">
    <source>
        <dbReference type="PROSITE" id="PS50109"/>
    </source>
</evidence>
<evidence type="ECO:0000256" key="7">
    <source>
        <dbReference type="ARBA" id="ARBA00022840"/>
    </source>
</evidence>
<evidence type="ECO:0000256" key="8">
    <source>
        <dbReference type="ARBA" id="ARBA00023012"/>
    </source>
</evidence>
<dbReference type="InterPro" id="IPR003661">
    <property type="entry name" value="HisK_dim/P_dom"/>
</dbReference>
<dbReference type="Pfam" id="PF00512">
    <property type="entry name" value="HisKA"/>
    <property type="match status" value="1"/>
</dbReference>
<evidence type="ECO:0000256" key="1">
    <source>
        <dbReference type="ARBA" id="ARBA00000085"/>
    </source>
</evidence>
<dbReference type="InterPro" id="IPR036890">
    <property type="entry name" value="HATPase_C_sf"/>
</dbReference>
<evidence type="ECO:0000313" key="12">
    <source>
        <dbReference type="Proteomes" id="UP000252415"/>
    </source>
</evidence>
<evidence type="ECO:0000256" key="6">
    <source>
        <dbReference type="ARBA" id="ARBA00022777"/>
    </source>
</evidence>
<dbReference type="SUPFAM" id="SSF47384">
    <property type="entry name" value="Homodimeric domain of signal transducing histidine kinase"/>
    <property type="match status" value="1"/>
</dbReference>
<sequence length="526" mass="59475">MTDKTMITRSHQQCQLLGLDPDALPIYTERFSVRELEAQLIKYKEVIEVIHFFMDKFLSSVQGDPMLIAILDNEGYVLDFRGDSSIKNAVRKLGIVEGVRFSEELGTNAPALCMRYEQPIQLVGEDHFHKVLHRTACYSAPFHTEDSGQILGTITIMTDISCAHPHLLALLCTIVDSIERELMLRRHNTQLQILNQVLLDTNYYGVIITDAHGVIIEMNDNSLEMLCTDDYKRGCYLGSSVFEISTIGEYFGRVIAYRDKCVGVELSIPQNDAVRYYMLDVVPIYDNEHALIRVVGSLRDITEMKTTEELLRNTEKLVFAGQLAVSIAHEVKNPLTTVKGMLQFSNETVNPHHYNLIMSELERMNAIVSEFIILGKPQAVHFREEQCLAILDEVLSIFEIQSVMNGITVKRKVEQGLTIRCDRNQIKQVFLNILKNAMEALPFGGEIDVHMDILDTFQRIRFSDNGEGMTDQVLQRIGEPFLTTRPDGNGLGMMIVQKIIDSHKGRMVITSEVGVGTAVEVYLPVV</sequence>